<dbReference type="Pfam" id="PF02881">
    <property type="entry name" value="SRP54_N"/>
    <property type="match status" value="1"/>
</dbReference>
<dbReference type="SMART" id="SM00963">
    <property type="entry name" value="SRP54_N"/>
    <property type="match status" value="1"/>
</dbReference>
<dbReference type="EMBL" id="JAPFFM010000001">
    <property type="protein sequence ID" value="KAJ6778400.1"/>
    <property type="molecule type" value="Genomic_DNA"/>
</dbReference>
<dbReference type="AlphaFoldDB" id="A0A9Q0X356"/>
<evidence type="ECO:0000313" key="4">
    <source>
        <dbReference type="Proteomes" id="UP001151752"/>
    </source>
</evidence>
<dbReference type="GO" id="GO:0005525">
    <property type="term" value="F:GTP binding"/>
    <property type="evidence" value="ECO:0007669"/>
    <property type="project" value="InterPro"/>
</dbReference>
<dbReference type="PANTHER" id="PTHR11564">
    <property type="entry name" value="SIGNAL RECOGNITION PARTICLE 54K PROTEIN SRP54"/>
    <property type="match status" value="1"/>
</dbReference>
<organism evidence="3 4">
    <name type="scientific">Salix koriyanagi</name>
    <dbReference type="NCBI Taxonomy" id="2511006"/>
    <lineage>
        <taxon>Eukaryota</taxon>
        <taxon>Viridiplantae</taxon>
        <taxon>Streptophyta</taxon>
        <taxon>Embryophyta</taxon>
        <taxon>Tracheophyta</taxon>
        <taxon>Spermatophyta</taxon>
        <taxon>Magnoliopsida</taxon>
        <taxon>eudicotyledons</taxon>
        <taxon>Gunneridae</taxon>
        <taxon>Pentapetalae</taxon>
        <taxon>rosids</taxon>
        <taxon>fabids</taxon>
        <taxon>Malpighiales</taxon>
        <taxon>Salicaceae</taxon>
        <taxon>Saliceae</taxon>
        <taxon>Salix</taxon>
    </lineage>
</organism>
<comment type="caution">
    <text evidence="3">The sequence shown here is derived from an EMBL/GenBank/DDBJ whole genome shotgun (WGS) entry which is preliminary data.</text>
</comment>
<evidence type="ECO:0000256" key="1">
    <source>
        <dbReference type="ARBA" id="ARBA00004496"/>
    </source>
</evidence>
<dbReference type="InterPro" id="IPR042101">
    <property type="entry name" value="SRP54_N_sf"/>
</dbReference>
<dbReference type="InterPro" id="IPR013822">
    <property type="entry name" value="Signal_recog_particl_SRP54_hlx"/>
</dbReference>
<proteinExistence type="predicted"/>
<evidence type="ECO:0000313" key="3">
    <source>
        <dbReference type="EMBL" id="KAJ6778400.1"/>
    </source>
</evidence>
<dbReference type="Gene3D" id="1.20.120.140">
    <property type="entry name" value="Signal recognition particle SRP54, nucleotide-binding domain"/>
    <property type="match status" value="1"/>
</dbReference>
<dbReference type="InterPro" id="IPR022941">
    <property type="entry name" value="SRP54"/>
</dbReference>
<sequence>MGGGVVKAEMFGQLTSGLESAWNKLKGEEVLTKENIVERMRDIRRALLEADVSLPVVRRFVQSVSDQAI</sequence>
<feature type="non-terminal residue" evidence="3">
    <location>
        <position position="69"/>
    </location>
</feature>
<feature type="domain" description="Signal recognition particle SRP54 helical bundle" evidence="2">
    <location>
        <begin position="10"/>
        <end position="69"/>
    </location>
</feature>
<dbReference type="GO" id="GO:0006614">
    <property type="term" value="P:SRP-dependent cotranslational protein targeting to membrane"/>
    <property type="evidence" value="ECO:0007669"/>
    <property type="project" value="InterPro"/>
</dbReference>
<protein>
    <recommendedName>
        <fullName evidence="2">Signal recognition particle SRP54 helical bundle domain-containing protein</fullName>
    </recommendedName>
</protein>
<gene>
    <name evidence="3" type="ORF">OIU74_002234</name>
</gene>
<dbReference type="GO" id="GO:0003924">
    <property type="term" value="F:GTPase activity"/>
    <property type="evidence" value="ECO:0007669"/>
    <property type="project" value="InterPro"/>
</dbReference>
<dbReference type="InterPro" id="IPR036225">
    <property type="entry name" value="SRP/SRP_N"/>
</dbReference>
<keyword evidence="4" id="KW-1185">Reference proteome</keyword>
<dbReference type="SUPFAM" id="SSF47364">
    <property type="entry name" value="Domain of the SRP/SRP receptor G-proteins"/>
    <property type="match status" value="1"/>
</dbReference>
<evidence type="ECO:0000259" key="2">
    <source>
        <dbReference type="SMART" id="SM00963"/>
    </source>
</evidence>
<dbReference type="Proteomes" id="UP001151752">
    <property type="component" value="Chromosome 16"/>
</dbReference>
<reference evidence="3" key="2">
    <citation type="journal article" date="2023" name="Int. J. Mol. Sci.">
        <title>De Novo Assembly and Annotation of 11 Diverse Shrub Willow (Salix) Genomes Reveals Novel Gene Organization in Sex-Linked Regions.</title>
        <authorList>
            <person name="Hyden B."/>
            <person name="Feng K."/>
            <person name="Yates T.B."/>
            <person name="Jawdy S."/>
            <person name="Cereghino C."/>
            <person name="Smart L.B."/>
            <person name="Muchero W."/>
        </authorList>
    </citation>
    <scope>NUCLEOTIDE SEQUENCE</scope>
    <source>
        <tissue evidence="3">Shoot tip</tissue>
    </source>
</reference>
<comment type="subcellular location">
    <subcellularLocation>
        <location evidence="1">Cytoplasm</location>
    </subcellularLocation>
</comment>
<accession>A0A9Q0X356</accession>
<dbReference type="GO" id="GO:0048500">
    <property type="term" value="C:signal recognition particle"/>
    <property type="evidence" value="ECO:0007669"/>
    <property type="project" value="InterPro"/>
</dbReference>
<reference evidence="3" key="1">
    <citation type="submission" date="2022-11" db="EMBL/GenBank/DDBJ databases">
        <authorList>
            <person name="Hyden B.L."/>
            <person name="Feng K."/>
            <person name="Yates T."/>
            <person name="Jawdy S."/>
            <person name="Smart L.B."/>
            <person name="Muchero W."/>
        </authorList>
    </citation>
    <scope>NUCLEOTIDE SEQUENCE</scope>
    <source>
        <tissue evidence="3">Shoot tip</tissue>
    </source>
</reference>
<name>A0A9Q0X356_9ROSI</name>
<dbReference type="PANTHER" id="PTHR11564:SF5">
    <property type="entry name" value="SIGNAL RECOGNITION PARTICLE SUBUNIT SRP54"/>
    <property type="match status" value="1"/>
</dbReference>